<sequence length="74" mass="8233">KGHRRRDCPKLGRNEQGGNNHGGVYQLGAVNAPEDPKVVTGSKIRREWLLAQVTGTVSKEKRVEDVPVVRDFPE</sequence>
<gene>
    <name evidence="2" type="ORF">Tci_908664</name>
</gene>
<feature type="non-terminal residue" evidence="2">
    <location>
        <position position="1"/>
    </location>
</feature>
<dbReference type="AlphaFoldDB" id="A0A699VM61"/>
<evidence type="ECO:0000313" key="2">
    <source>
        <dbReference type="EMBL" id="GFD36695.1"/>
    </source>
</evidence>
<feature type="region of interest" description="Disordered" evidence="1">
    <location>
        <begin position="1"/>
        <end position="29"/>
    </location>
</feature>
<reference evidence="2" key="1">
    <citation type="journal article" date="2019" name="Sci. Rep.">
        <title>Draft genome of Tanacetum cinerariifolium, the natural source of mosquito coil.</title>
        <authorList>
            <person name="Yamashiro T."/>
            <person name="Shiraishi A."/>
            <person name="Satake H."/>
            <person name="Nakayama K."/>
        </authorList>
    </citation>
    <scope>NUCLEOTIDE SEQUENCE</scope>
</reference>
<protein>
    <submittedName>
        <fullName evidence="2">Uncharacterized protein</fullName>
    </submittedName>
</protein>
<dbReference type="EMBL" id="BKCJ011475173">
    <property type="protein sequence ID" value="GFD36695.1"/>
    <property type="molecule type" value="Genomic_DNA"/>
</dbReference>
<comment type="caution">
    <text evidence="2">The sequence shown here is derived from an EMBL/GenBank/DDBJ whole genome shotgun (WGS) entry which is preliminary data.</text>
</comment>
<evidence type="ECO:0000256" key="1">
    <source>
        <dbReference type="SAM" id="MobiDB-lite"/>
    </source>
</evidence>
<proteinExistence type="predicted"/>
<organism evidence="2">
    <name type="scientific">Tanacetum cinerariifolium</name>
    <name type="common">Dalmatian daisy</name>
    <name type="synonym">Chrysanthemum cinerariifolium</name>
    <dbReference type="NCBI Taxonomy" id="118510"/>
    <lineage>
        <taxon>Eukaryota</taxon>
        <taxon>Viridiplantae</taxon>
        <taxon>Streptophyta</taxon>
        <taxon>Embryophyta</taxon>
        <taxon>Tracheophyta</taxon>
        <taxon>Spermatophyta</taxon>
        <taxon>Magnoliopsida</taxon>
        <taxon>eudicotyledons</taxon>
        <taxon>Gunneridae</taxon>
        <taxon>Pentapetalae</taxon>
        <taxon>asterids</taxon>
        <taxon>campanulids</taxon>
        <taxon>Asterales</taxon>
        <taxon>Asteraceae</taxon>
        <taxon>Asteroideae</taxon>
        <taxon>Anthemideae</taxon>
        <taxon>Anthemidinae</taxon>
        <taxon>Tanacetum</taxon>
    </lineage>
</organism>
<accession>A0A699VM61</accession>
<name>A0A699VM61_TANCI</name>
<feature type="non-terminal residue" evidence="2">
    <location>
        <position position="74"/>
    </location>
</feature>